<dbReference type="AlphaFoldDB" id="A0A7S0DWZ4"/>
<protein>
    <submittedName>
        <fullName evidence="2">Uncharacterized protein</fullName>
    </submittedName>
</protein>
<dbReference type="EMBL" id="HBEO01002330">
    <property type="protein sequence ID" value="CAD8467988.1"/>
    <property type="molecule type" value="Transcribed_RNA"/>
</dbReference>
<keyword evidence="1" id="KW-0175">Coiled coil</keyword>
<accession>A0A7S0DWZ4</accession>
<name>A0A7S0DWZ4_9CRYP</name>
<organism evidence="2">
    <name type="scientific">Hanusia phi</name>
    <dbReference type="NCBI Taxonomy" id="3032"/>
    <lineage>
        <taxon>Eukaryota</taxon>
        <taxon>Cryptophyceae</taxon>
        <taxon>Pyrenomonadales</taxon>
        <taxon>Geminigeraceae</taxon>
        <taxon>Hanusia</taxon>
    </lineage>
</organism>
<gene>
    <name evidence="2" type="ORF">HPHI1048_LOCUS1675</name>
</gene>
<evidence type="ECO:0000313" key="2">
    <source>
        <dbReference type="EMBL" id="CAD8467988.1"/>
    </source>
</evidence>
<proteinExistence type="predicted"/>
<evidence type="ECO:0000256" key="1">
    <source>
        <dbReference type="SAM" id="Coils"/>
    </source>
</evidence>
<sequence>MVRIIDVGYPLLSTQEPSTYNNLSDMQESIARSDKDTGPKALTVLQPSLRPASERHTECERVSQELREQLRERDREIERLRHEVRLLRSKANMSDNHQASSDRVCELEQESIVLASKYRSACRRNEMLEKRLRHVLHEQEASGTDEEREDAGGVWQAPSDYAEEQPGRLEVSALGALNLEDCRRPCPQTSIDSRTKAWVMSIGESLDPFEPLAPMADSASWREDSALSESSAERYDLEREEEVRYGYEKKEAVEGTLAVELTAQSCSLRANPMTGGFTRAAWKTPALGARGSGESGANYAGIFSSLLSSSAVNKTRRKQADIIAFDD</sequence>
<reference evidence="2" key="1">
    <citation type="submission" date="2021-01" db="EMBL/GenBank/DDBJ databases">
        <authorList>
            <person name="Corre E."/>
            <person name="Pelletier E."/>
            <person name="Niang G."/>
            <person name="Scheremetjew M."/>
            <person name="Finn R."/>
            <person name="Kale V."/>
            <person name="Holt S."/>
            <person name="Cochrane G."/>
            <person name="Meng A."/>
            <person name="Brown T."/>
            <person name="Cohen L."/>
        </authorList>
    </citation>
    <scope>NUCLEOTIDE SEQUENCE</scope>
    <source>
        <strain evidence="2">CCMP325</strain>
    </source>
</reference>
<feature type="coiled-coil region" evidence="1">
    <location>
        <begin position="59"/>
        <end position="90"/>
    </location>
</feature>